<reference evidence="1 2" key="3">
    <citation type="journal article" date="2022" name="Microbiol. Spectr.">
        <title>Folding features and dynamics of 3D genome architecture in plant fungal pathogens.</title>
        <authorList>
            <person name="Xia C."/>
        </authorList>
    </citation>
    <scope>NUCLEOTIDE SEQUENCE [LARGE SCALE GENOMIC DNA]</scope>
    <source>
        <strain evidence="1 2">93-210</strain>
    </source>
</reference>
<organism evidence="1 2">
    <name type="scientific">Puccinia striiformis f. sp. tritici</name>
    <dbReference type="NCBI Taxonomy" id="168172"/>
    <lineage>
        <taxon>Eukaryota</taxon>
        <taxon>Fungi</taxon>
        <taxon>Dikarya</taxon>
        <taxon>Basidiomycota</taxon>
        <taxon>Pucciniomycotina</taxon>
        <taxon>Pucciniomycetes</taxon>
        <taxon>Pucciniales</taxon>
        <taxon>Pucciniaceae</taxon>
        <taxon>Puccinia</taxon>
    </lineage>
</organism>
<reference evidence="2" key="1">
    <citation type="journal article" date="2018" name="BMC Genomics">
        <title>Genomic insights into host adaptation between the wheat stripe rust pathogen (Puccinia striiformis f. sp. tritici) and the barley stripe rust pathogen (Puccinia striiformis f. sp. hordei).</title>
        <authorList>
            <person name="Xia C."/>
            <person name="Wang M."/>
            <person name="Yin C."/>
            <person name="Cornejo O.E."/>
            <person name="Hulbert S.H."/>
            <person name="Chen X."/>
        </authorList>
    </citation>
    <scope>NUCLEOTIDE SEQUENCE [LARGE SCALE GENOMIC DNA]</scope>
    <source>
        <strain evidence="2">93-210</strain>
    </source>
</reference>
<gene>
    <name evidence="1" type="ORF">MJO28_010464</name>
</gene>
<proteinExistence type="predicted"/>
<evidence type="ECO:0000313" key="1">
    <source>
        <dbReference type="EMBL" id="KAI7944769.1"/>
    </source>
</evidence>
<comment type="caution">
    <text evidence="1">The sequence shown here is derived from an EMBL/GenBank/DDBJ whole genome shotgun (WGS) entry which is preliminary data.</text>
</comment>
<keyword evidence="2" id="KW-1185">Reference proteome</keyword>
<accession>A0ACC0E671</accession>
<protein>
    <submittedName>
        <fullName evidence="1">Uncharacterized protein</fullName>
    </submittedName>
</protein>
<reference evidence="2" key="2">
    <citation type="journal article" date="2018" name="Mol. Plant Microbe Interact.">
        <title>Genome sequence resources for the wheat stripe rust pathogen (Puccinia striiformis f. sp. tritici) and the barley stripe rust pathogen (Puccinia striiformis f. sp. hordei).</title>
        <authorList>
            <person name="Xia C."/>
            <person name="Wang M."/>
            <person name="Yin C."/>
            <person name="Cornejo O.E."/>
            <person name="Hulbert S.H."/>
            <person name="Chen X."/>
        </authorList>
    </citation>
    <scope>NUCLEOTIDE SEQUENCE [LARGE SCALE GENOMIC DNA]</scope>
    <source>
        <strain evidence="2">93-210</strain>
    </source>
</reference>
<name>A0ACC0E671_9BASI</name>
<sequence length="368" mass="41845">MLTAVFSTVLLLVLQLVHQSKQGSTEPLNVVNGIDGVAGLTSRNIETEAASSASQSSTPWSTSDDDDLDRLLTNSKKNSQLQSARKSIDSLDDEDAAEEIPAQYHRRPGKAPMTDDKGAINSSNGRDALPLYDFQGRFDARREIEGEESSKDDTYQYNRHAQHEKGSLTDGDIAFARQVASWGQGGFLTGSNTPSGSSSSAKNSQRPWSDVRQRIHSSEDEYMRKDNFEHHKLMQQYGSPSADGRNVYPNLYHTQGRFHSQHEIEEVEEEEEELKDEYYSQYYRHAQHQKGYETEEDEAFAREIAYQEQGSNYDLAQIEIYNQRQARVKVDRRLDDGLLPRMLAWLVIFYAGLRMLCMGLQFVKHLMN</sequence>
<evidence type="ECO:0000313" key="2">
    <source>
        <dbReference type="Proteomes" id="UP001060170"/>
    </source>
</evidence>
<dbReference type="Proteomes" id="UP001060170">
    <property type="component" value="Chromosome 10"/>
</dbReference>
<dbReference type="EMBL" id="CM045874">
    <property type="protein sequence ID" value="KAI7944769.1"/>
    <property type="molecule type" value="Genomic_DNA"/>
</dbReference>